<evidence type="ECO:0000313" key="3">
    <source>
        <dbReference type="Proteomes" id="UP001341840"/>
    </source>
</evidence>
<accession>A0ABU6QL05</accession>
<comment type="caution">
    <text evidence="2">The sequence shown here is derived from an EMBL/GenBank/DDBJ whole genome shotgun (WGS) entry which is preliminary data.</text>
</comment>
<feature type="compositionally biased region" description="Basic and acidic residues" evidence="1">
    <location>
        <begin position="57"/>
        <end position="69"/>
    </location>
</feature>
<dbReference type="EMBL" id="JASCZI010000589">
    <property type="protein sequence ID" value="MED6112570.1"/>
    <property type="molecule type" value="Genomic_DNA"/>
</dbReference>
<name>A0ABU6QL05_9FABA</name>
<feature type="non-terminal residue" evidence="2">
    <location>
        <position position="1"/>
    </location>
</feature>
<feature type="region of interest" description="Disordered" evidence="1">
    <location>
        <begin position="1"/>
        <end position="69"/>
    </location>
</feature>
<protein>
    <submittedName>
        <fullName evidence="2">Uncharacterized protein</fullName>
    </submittedName>
</protein>
<dbReference type="Proteomes" id="UP001341840">
    <property type="component" value="Unassembled WGS sequence"/>
</dbReference>
<reference evidence="2 3" key="1">
    <citation type="journal article" date="2023" name="Plants (Basel)">
        <title>Bridging the Gap: Combining Genomics and Transcriptomics Approaches to Understand Stylosanthes scabra, an Orphan Legume from the Brazilian Caatinga.</title>
        <authorList>
            <person name="Ferreira-Neto J.R.C."/>
            <person name="da Silva M.D."/>
            <person name="Binneck E."/>
            <person name="de Melo N.F."/>
            <person name="da Silva R.H."/>
            <person name="de Melo A.L.T.M."/>
            <person name="Pandolfi V."/>
            <person name="Bustamante F.O."/>
            <person name="Brasileiro-Vidal A.C."/>
            <person name="Benko-Iseppon A.M."/>
        </authorList>
    </citation>
    <scope>NUCLEOTIDE SEQUENCE [LARGE SCALE GENOMIC DNA]</scope>
    <source>
        <tissue evidence="2">Leaves</tissue>
    </source>
</reference>
<keyword evidence="3" id="KW-1185">Reference proteome</keyword>
<proteinExistence type="predicted"/>
<evidence type="ECO:0000313" key="2">
    <source>
        <dbReference type="EMBL" id="MED6112570.1"/>
    </source>
</evidence>
<evidence type="ECO:0000256" key="1">
    <source>
        <dbReference type="SAM" id="MobiDB-lite"/>
    </source>
</evidence>
<sequence>GMVESHEEQTQEELFQNHVEDPAPARIVTDTDLPQTLASPSGEVEIINLSTSARNTRQSDNEVNTKDEE</sequence>
<organism evidence="2 3">
    <name type="scientific">Stylosanthes scabra</name>
    <dbReference type="NCBI Taxonomy" id="79078"/>
    <lineage>
        <taxon>Eukaryota</taxon>
        <taxon>Viridiplantae</taxon>
        <taxon>Streptophyta</taxon>
        <taxon>Embryophyta</taxon>
        <taxon>Tracheophyta</taxon>
        <taxon>Spermatophyta</taxon>
        <taxon>Magnoliopsida</taxon>
        <taxon>eudicotyledons</taxon>
        <taxon>Gunneridae</taxon>
        <taxon>Pentapetalae</taxon>
        <taxon>rosids</taxon>
        <taxon>fabids</taxon>
        <taxon>Fabales</taxon>
        <taxon>Fabaceae</taxon>
        <taxon>Papilionoideae</taxon>
        <taxon>50 kb inversion clade</taxon>
        <taxon>dalbergioids sensu lato</taxon>
        <taxon>Dalbergieae</taxon>
        <taxon>Pterocarpus clade</taxon>
        <taxon>Stylosanthes</taxon>
    </lineage>
</organism>
<gene>
    <name evidence="2" type="ORF">PIB30_062823</name>
</gene>